<dbReference type="PANTHER" id="PTHR45632:SF30">
    <property type="entry name" value="BTB DOMAIN-CONTAINING PROTEIN"/>
    <property type="match status" value="1"/>
</dbReference>
<keyword evidence="1" id="KW-0880">Kelch repeat</keyword>
<dbReference type="SMART" id="SM00612">
    <property type="entry name" value="Kelch"/>
    <property type="match status" value="2"/>
</dbReference>
<name>A0ABP0FTZ4_CLALP</name>
<dbReference type="Gene3D" id="3.30.710.10">
    <property type="entry name" value="Potassium Channel Kv1.1, Chain A"/>
    <property type="match status" value="1"/>
</dbReference>
<dbReference type="InterPro" id="IPR015915">
    <property type="entry name" value="Kelch-typ_b-propeller"/>
</dbReference>
<dbReference type="InterPro" id="IPR000210">
    <property type="entry name" value="BTB/POZ_dom"/>
</dbReference>
<gene>
    <name evidence="4" type="ORF">CVLEPA_LOCUS14209</name>
</gene>
<dbReference type="Gene3D" id="2.120.10.80">
    <property type="entry name" value="Kelch-type beta propeller"/>
    <property type="match status" value="1"/>
</dbReference>
<evidence type="ECO:0000313" key="5">
    <source>
        <dbReference type="Proteomes" id="UP001642483"/>
    </source>
</evidence>
<proteinExistence type="predicted"/>
<feature type="domain" description="BTB" evidence="3">
    <location>
        <begin position="42"/>
        <end position="109"/>
    </location>
</feature>
<dbReference type="InterPro" id="IPR011705">
    <property type="entry name" value="BACK"/>
</dbReference>
<reference evidence="4 5" key="1">
    <citation type="submission" date="2024-02" db="EMBL/GenBank/DDBJ databases">
        <authorList>
            <person name="Daric V."/>
            <person name="Darras S."/>
        </authorList>
    </citation>
    <scope>NUCLEOTIDE SEQUENCE [LARGE SCALE GENOMIC DNA]</scope>
</reference>
<comment type="caution">
    <text evidence="4">The sequence shown here is derived from an EMBL/GenBank/DDBJ whole genome shotgun (WGS) entry which is preliminary data.</text>
</comment>
<evidence type="ECO:0000256" key="1">
    <source>
        <dbReference type="ARBA" id="ARBA00022441"/>
    </source>
</evidence>
<dbReference type="SMART" id="SM00225">
    <property type="entry name" value="BTB"/>
    <property type="match status" value="1"/>
</dbReference>
<dbReference type="Pfam" id="PF07707">
    <property type="entry name" value="BACK"/>
    <property type="match status" value="1"/>
</dbReference>
<dbReference type="Pfam" id="PF00651">
    <property type="entry name" value="BTB"/>
    <property type="match status" value="1"/>
</dbReference>
<dbReference type="SUPFAM" id="SSF54695">
    <property type="entry name" value="POZ domain"/>
    <property type="match status" value="1"/>
</dbReference>
<dbReference type="InterPro" id="IPR017096">
    <property type="entry name" value="BTB-kelch_protein"/>
</dbReference>
<organism evidence="4 5">
    <name type="scientific">Clavelina lepadiformis</name>
    <name type="common">Light-bulb sea squirt</name>
    <name type="synonym">Ascidia lepadiformis</name>
    <dbReference type="NCBI Taxonomy" id="159417"/>
    <lineage>
        <taxon>Eukaryota</taxon>
        <taxon>Metazoa</taxon>
        <taxon>Chordata</taxon>
        <taxon>Tunicata</taxon>
        <taxon>Ascidiacea</taxon>
        <taxon>Aplousobranchia</taxon>
        <taxon>Clavelinidae</taxon>
        <taxon>Clavelina</taxon>
    </lineage>
</organism>
<sequence length="503" mass="57538">MLSDKFKTLCDEITIEGIVFKRYQGKRLQNHISRKQLNGNFNDVIIKVEDESFLANRMVLSTFSEYFEIMFDIEMKEKQKNEVEIHNVTANTMKLIIEFIYTGQIEINKNNVCELHSASNMMQVNAVTKCCLRFLAKAISPTTCLTISYLADFYGYEHLEDQAIDFIEKNIDGIIVTKHFRNLSKDDILPLFKKTKSRWLHNQISEIALYKAIVNWTYFELEKRRGHFQSLFQAVELTTFSLSYLEKTVSQETLVRENCECLKALVDSILKVASIDLIRAKGSRILSVGGTETSKEVIEIFNICSDEFKIFPNLDIAHSALSAVVIGNNIYVIGGGVPNELGMLASNNFVSCLNLNKEDLEWKEVKHMEEKRWVTGTAVLGGEIYATGGDDDNIDFRFYFPAFHRWLALSPMEEIRHGNVLVACEGFLYAIGGYNNGLHLKTVERYKPSADEWNHVASMATPRMCFASVTIGDFIYVIGKVHQNILYQRYVIKSLNFELETVV</sequence>
<dbReference type="EMBL" id="CAWYQH010000096">
    <property type="protein sequence ID" value="CAK8683105.1"/>
    <property type="molecule type" value="Genomic_DNA"/>
</dbReference>
<dbReference type="Pfam" id="PF01344">
    <property type="entry name" value="Kelch_1"/>
    <property type="match status" value="1"/>
</dbReference>
<dbReference type="Gene3D" id="1.25.40.420">
    <property type="match status" value="1"/>
</dbReference>
<dbReference type="InterPro" id="IPR006652">
    <property type="entry name" value="Kelch_1"/>
</dbReference>
<keyword evidence="5" id="KW-1185">Reference proteome</keyword>
<dbReference type="PIRSF" id="PIRSF037037">
    <property type="entry name" value="Kelch-like_protein_gigaxonin"/>
    <property type="match status" value="1"/>
</dbReference>
<dbReference type="PROSITE" id="PS50097">
    <property type="entry name" value="BTB"/>
    <property type="match status" value="1"/>
</dbReference>
<dbReference type="InterPro" id="IPR011333">
    <property type="entry name" value="SKP1/BTB/POZ_sf"/>
</dbReference>
<dbReference type="Proteomes" id="UP001642483">
    <property type="component" value="Unassembled WGS sequence"/>
</dbReference>
<evidence type="ECO:0000256" key="2">
    <source>
        <dbReference type="ARBA" id="ARBA00022737"/>
    </source>
</evidence>
<protein>
    <recommendedName>
        <fullName evidence="3">BTB domain-containing protein</fullName>
    </recommendedName>
</protein>
<dbReference type="SUPFAM" id="SSF117281">
    <property type="entry name" value="Kelch motif"/>
    <property type="match status" value="1"/>
</dbReference>
<dbReference type="SMART" id="SM00875">
    <property type="entry name" value="BACK"/>
    <property type="match status" value="1"/>
</dbReference>
<evidence type="ECO:0000313" key="4">
    <source>
        <dbReference type="EMBL" id="CAK8683105.1"/>
    </source>
</evidence>
<evidence type="ECO:0000259" key="3">
    <source>
        <dbReference type="PROSITE" id="PS50097"/>
    </source>
</evidence>
<accession>A0ABP0FTZ4</accession>
<dbReference type="PANTHER" id="PTHR45632">
    <property type="entry name" value="LD33804P"/>
    <property type="match status" value="1"/>
</dbReference>
<keyword evidence="2" id="KW-0677">Repeat</keyword>